<evidence type="ECO:0000256" key="10">
    <source>
        <dbReference type="SAM" id="Phobius"/>
    </source>
</evidence>
<keyword evidence="4 8" id="KW-0863">Zinc-finger</keyword>
<dbReference type="PROSITE" id="PS50089">
    <property type="entry name" value="ZF_RING_2"/>
    <property type="match status" value="1"/>
</dbReference>
<evidence type="ECO:0000313" key="13">
    <source>
        <dbReference type="Proteomes" id="UP000316759"/>
    </source>
</evidence>
<comment type="subcellular location">
    <subcellularLocation>
        <location evidence="1">Membrane</location>
    </subcellularLocation>
</comment>
<keyword evidence="13" id="KW-1185">Reference proteome</keyword>
<dbReference type="FunFam" id="3.30.40.10:FF:000388">
    <property type="entry name" value="Putative RING zinc finger domain superfamily protein"/>
    <property type="match status" value="1"/>
</dbReference>
<keyword evidence="5" id="KW-0862">Zinc</keyword>
<evidence type="ECO:0000259" key="11">
    <source>
        <dbReference type="PROSITE" id="PS50089"/>
    </source>
</evidence>
<evidence type="ECO:0000256" key="9">
    <source>
        <dbReference type="SAM" id="MobiDB-lite"/>
    </source>
</evidence>
<protein>
    <submittedName>
        <fullName evidence="12">E3 ubiquitin-protein ligase RNF13</fullName>
    </submittedName>
</protein>
<keyword evidence="7 10" id="KW-0472">Membrane</keyword>
<dbReference type="InterPro" id="IPR003137">
    <property type="entry name" value="PA_domain"/>
</dbReference>
<dbReference type="InterPro" id="IPR013083">
    <property type="entry name" value="Znf_RING/FYVE/PHD"/>
</dbReference>
<keyword evidence="6 10" id="KW-1133">Transmembrane helix</keyword>
<dbReference type="CDD" id="cd16665">
    <property type="entry name" value="RING-H2_RNF13-like"/>
    <property type="match status" value="1"/>
</dbReference>
<evidence type="ECO:0000256" key="7">
    <source>
        <dbReference type="ARBA" id="ARBA00023136"/>
    </source>
</evidence>
<dbReference type="InterPro" id="IPR001841">
    <property type="entry name" value="Znf_RING"/>
</dbReference>
<accession>A0A504YCC1</accession>
<feature type="transmembrane region" description="Helical" evidence="10">
    <location>
        <begin position="125"/>
        <end position="150"/>
    </location>
</feature>
<dbReference type="InterPro" id="IPR051834">
    <property type="entry name" value="RING_finger_E3_ligase"/>
</dbReference>
<dbReference type="OrthoDB" id="8062037at2759"/>
<evidence type="ECO:0000256" key="6">
    <source>
        <dbReference type="ARBA" id="ARBA00022989"/>
    </source>
</evidence>
<dbReference type="InterPro" id="IPR046450">
    <property type="entry name" value="PA_dom_sf"/>
</dbReference>
<dbReference type="SUPFAM" id="SSF57850">
    <property type="entry name" value="RING/U-box"/>
    <property type="match status" value="1"/>
</dbReference>
<evidence type="ECO:0000256" key="5">
    <source>
        <dbReference type="ARBA" id="ARBA00022833"/>
    </source>
</evidence>
<dbReference type="STRING" id="46835.A0A504YCC1"/>
<dbReference type="AlphaFoldDB" id="A0A504YCC1"/>
<dbReference type="Gene3D" id="3.50.30.30">
    <property type="match status" value="1"/>
</dbReference>
<feature type="compositionally biased region" description="Polar residues" evidence="9">
    <location>
        <begin position="15"/>
        <end position="27"/>
    </location>
</feature>
<dbReference type="Gene3D" id="3.30.40.10">
    <property type="entry name" value="Zinc/RING finger domain, C3HC4 (zinc finger)"/>
    <property type="match status" value="1"/>
</dbReference>
<sequence>MADPINACDPIRPRPSSNVMPLSDSTSSNKLSDLPYIALIERGGCDFDLKVLNAQNANFSGVIVYNTVPNEIFPMGGRSYKDSISIPAVMVSKMAGDKLKTFAIADRQNTFVVSMVSFYSLPLKYVLLSLLVLVGVSLIILIVCFAAHLCNMWRRMRRGRLSRRHLRRLQTKRFEKARDPYETCPICLEDYKDREKIRLLPCHHAFHTRCIDPWLLRNRRRCPVCNQTVELSGAPSPNETVLAGHEPVQPTSFRTRLRRLRMIFMPHIGAPRDRTDWNSSAESSVASATGPGINDQDEERAPLLEHQQSPQESRYSTNPAYSERLAAADLIINTETNDAQVPEDDELLRLQPDDPTVIVELPTPVPVGPVSAEDPTCSIVDTNPSATEDEQLLSDVGKLSTVVVGNTE</sequence>
<dbReference type="Proteomes" id="UP000316759">
    <property type="component" value="Unassembled WGS sequence"/>
</dbReference>
<name>A0A504YCC1_FASGI</name>
<dbReference type="GO" id="GO:0006511">
    <property type="term" value="P:ubiquitin-dependent protein catabolic process"/>
    <property type="evidence" value="ECO:0007669"/>
    <property type="project" value="TreeGrafter"/>
</dbReference>
<proteinExistence type="predicted"/>
<organism evidence="12 13">
    <name type="scientific">Fasciola gigantica</name>
    <name type="common">Giant liver fluke</name>
    <dbReference type="NCBI Taxonomy" id="46835"/>
    <lineage>
        <taxon>Eukaryota</taxon>
        <taxon>Metazoa</taxon>
        <taxon>Spiralia</taxon>
        <taxon>Lophotrochozoa</taxon>
        <taxon>Platyhelminthes</taxon>
        <taxon>Trematoda</taxon>
        <taxon>Digenea</taxon>
        <taxon>Plagiorchiida</taxon>
        <taxon>Echinostomata</taxon>
        <taxon>Echinostomatoidea</taxon>
        <taxon>Fasciolidae</taxon>
        <taxon>Fasciola</taxon>
    </lineage>
</organism>
<dbReference type="EMBL" id="SUNJ01011505">
    <property type="protein sequence ID" value="TPP58814.1"/>
    <property type="molecule type" value="Genomic_DNA"/>
</dbReference>
<reference evidence="12 13" key="1">
    <citation type="submission" date="2019-04" db="EMBL/GenBank/DDBJ databases">
        <title>Annotation for the trematode Fasciola gigantica.</title>
        <authorList>
            <person name="Choi Y.-J."/>
        </authorList>
    </citation>
    <scope>NUCLEOTIDE SEQUENCE [LARGE SCALE GENOMIC DNA]</scope>
    <source>
        <strain evidence="12">Uganda_cow_1</strain>
    </source>
</reference>
<evidence type="ECO:0000256" key="4">
    <source>
        <dbReference type="ARBA" id="ARBA00022771"/>
    </source>
</evidence>
<evidence type="ECO:0000256" key="3">
    <source>
        <dbReference type="ARBA" id="ARBA00022723"/>
    </source>
</evidence>
<evidence type="ECO:0000256" key="8">
    <source>
        <dbReference type="PROSITE-ProRule" id="PRU00175"/>
    </source>
</evidence>
<feature type="compositionally biased region" description="Polar residues" evidence="9">
    <location>
        <begin position="277"/>
        <end position="287"/>
    </location>
</feature>
<dbReference type="GO" id="GO:0016020">
    <property type="term" value="C:membrane"/>
    <property type="evidence" value="ECO:0007669"/>
    <property type="project" value="UniProtKB-SubCell"/>
</dbReference>
<dbReference type="SUPFAM" id="SSF52025">
    <property type="entry name" value="PA domain"/>
    <property type="match status" value="1"/>
</dbReference>
<evidence type="ECO:0000313" key="12">
    <source>
        <dbReference type="EMBL" id="TPP58814.1"/>
    </source>
</evidence>
<dbReference type="GO" id="GO:0008270">
    <property type="term" value="F:zinc ion binding"/>
    <property type="evidence" value="ECO:0007669"/>
    <property type="project" value="UniProtKB-KW"/>
</dbReference>
<dbReference type="GO" id="GO:0005634">
    <property type="term" value="C:nucleus"/>
    <property type="evidence" value="ECO:0007669"/>
    <property type="project" value="TreeGrafter"/>
</dbReference>
<feature type="domain" description="RING-type" evidence="11">
    <location>
        <begin position="184"/>
        <end position="226"/>
    </location>
</feature>
<evidence type="ECO:0000256" key="1">
    <source>
        <dbReference type="ARBA" id="ARBA00004370"/>
    </source>
</evidence>
<dbReference type="PANTHER" id="PTHR45931">
    <property type="entry name" value="SI:CH211-59O9.10"/>
    <property type="match status" value="1"/>
</dbReference>
<dbReference type="Pfam" id="PF02225">
    <property type="entry name" value="PA"/>
    <property type="match status" value="1"/>
</dbReference>
<feature type="region of interest" description="Disordered" evidence="9">
    <location>
        <begin position="271"/>
        <end position="296"/>
    </location>
</feature>
<gene>
    <name evidence="12" type="ORF">FGIG_00314</name>
</gene>
<dbReference type="GO" id="GO:0061630">
    <property type="term" value="F:ubiquitin protein ligase activity"/>
    <property type="evidence" value="ECO:0007669"/>
    <property type="project" value="TreeGrafter"/>
</dbReference>
<dbReference type="PANTHER" id="PTHR45931:SF20">
    <property type="entry name" value="RING-TYPE E3 UBIQUITIN TRANSFERASE"/>
    <property type="match status" value="1"/>
</dbReference>
<comment type="caution">
    <text evidence="12">The sequence shown here is derived from an EMBL/GenBank/DDBJ whole genome shotgun (WGS) entry which is preliminary data.</text>
</comment>
<evidence type="ECO:0000256" key="2">
    <source>
        <dbReference type="ARBA" id="ARBA00022692"/>
    </source>
</evidence>
<dbReference type="SMART" id="SM00184">
    <property type="entry name" value="RING"/>
    <property type="match status" value="1"/>
</dbReference>
<feature type="region of interest" description="Disordered" evidence="9">
    <location>
        <begin position="1"/>
        <end position="27"/>
    </location>
</feature>
<keyword evidence="2 10" id="KW-0812">Transmembrane</keyword>
<dbReference type="Pfam" id="PF13639">
    <property type="entry name" value="zf-RING_2"/>
    <property type="match status" value="1"/>
</dbReference>
<keyword evidence="3" id="KW-0479">Metal-binding</keyword>